<dbReference type="GO" id="GO:0046872">
    <property type="term" value="F:metal ion binding"/>
    <property type="evidence" value="ECO:0007669"/>
    <property type="project" value="InterPro"/>
</dbReference>
<feature type="compositionally biased region" description="Basic and acidic residues" evidence="5">
    <location>
        <begin position="699"/>
        <end position="714"/>
    </location>
</feature>
<reference evidence="7 8" key="1">
    <citation type="submission" date="2014-06" db="EMBL/GenBank/DDBJ databases">
        <authorList>
            <person name="Swart Estienne"/>
        </authorList>
    </citation>
    <scope>NUCLEOTIDE SEQUENCE [LARGE SCALE GENOMIC DNA]</scope>
    <source>
        <strain evidence="7 8">130c</strain>
    </source>
</reference>
<dbReference type="InParanoid" id="A0A078ASK1"/>
<proteinExistence type="predicted"/>
<evidence type="ECO:0000256" key="3">
    <source>
        <dbReference type="ARBA" id="ARBA00022840"/>
    </source>
</evidence>
<dbReference type="Gene3D" id="3.30.470.20">
    <property type="entry name" value="ATP-grasp fold, B domain"/>
    <property type="match status" value="1"/>
</dbReference>
<protein>
    <submittedName>
        <fullName evidence="7">Beta-tubulin polyglutamylase</fullName>
    </submittedName>
</protein>
<feature type="region of interest" description="Disordered" evidence="5">
    <location>
        <begin position="628"/>
        <end position="741"/>
    </location>
</feature>
<dbReference type="Proteomes" id="UP000039865">
    <property type="component" value="Unassembled WGS sequence"/>
</dbReference>
<dbReference type="InterPro" id="IPR004344">
    <property type="entry name" value="TTL/TTLL_fam"/>
</dbReference>
<feature type="compositionally biased region" description="Low complexity" evidence="5">
    <location>
        <begin position="1156"/>
        <end position="1170"/>
    </location>
</feature>
<evidence type="ECO:0000256" key="1">
    <source>
        <dbReference type="ARBA" id="ARBA00022598"/>
    </source>
</evidence>
<feature type="compositionally biased region" description="Polar residues" evidence="5">
    <location>
        <begin position="628"/>
        <end position="641"/>
    </location>
</feature>
<dbReference type="GO" id="GO:0015631">
    <property type="term" value="F:tubulin binding"/>
    <property type="evidence" value="ECO:0007669"/>
    <property type="project" value="TreeGrafter"/>
</dbReference>
<feature type="compositionally biased region" description="Polar residues" evidence="5">
    <location>
        <begin position="934"/>
        <end position="945"/>
    </location>
</feature>
<dbReference type="OrthoDB" id="202825at2759"/>
<dbReference type="Pfam" id="PF03133">
    <property type="entry name" value="TTL"/>
    <property type="match status" value="1"/>
</dbReference>
<feature type="region of interest" description="Disordered" evidence="5">
    <location>
        <begin position="1156"/>
        <end position="1186"/>
    </location>
</feature>
<organism evidence="7 8">
    <name type="scientific">Stylonychia lemnae</name>
    <name type="common">Ciliate</name>
    <dbReference type="NCBI Taxonomy" id="5949"/>
    <lineage>
        <taxon>Eukaryota</taxon>
        <taxon>Sar</taxon>
        <taxon>Alveolata</taxon>
        <taxon>Ciliophora</taxon>
        <taxon>Intramacronucleata</taxon>
        <taxon>Spirotrichea</taxon>
        <taxon>Stichotrichia</taxon>
        <taxon>Sporadotrichida</taxon>
        <taxon>Oxytrichidae</taxon>
        <taxon>Stylonychinae</taxon>
        <taxon>Stylonychia</taxon>
    </lineage>
</organism>
<feature type="region of interest" description="Disordered" evidence="5">
    <location>
        <begin position="1280"/>
        <end position="1304"/>
    </location>
</feature>
<feature type="region of interest" description="Disordered" evidence="5">
    <location>
        <begin position="926"/>
        <end position="945"/>
    </location>
</feature>
<gene>
    <name evidence="7" type="primary">Contig2121.g2281</name>
    <name evidence="7" type="ORF">STYLEM_12909</name>
</gene>
<dbReference type="PROSITE" id="PS51221">
    <property type="entry name" value="TTL"/>
    <property type="match status" value="1"/>
</dbReference>
<dbReference type="GO" id="GO:0070740">
    <property type="term" value="F:tubulin-glutamic acid ligase activity"/>
    <property type="evidence" value="ECO:0007669"/>
    <property type="project" value="TreeGrafter"/>
</dbReference>
<feature type="domain" description="ATP-grasp" evidence="6">
    <location>
        <begin position="224"/>
        <end position="459"/>
    </location>
</feature>
<evidence type="ECO:0000313" key="8">
    <source>
        <dbReference type="Proteomes" id="UP000039865"/>
    </source>
</evidence>
<feature type="compositionally biased region" description="Polar residues" evidence="5">
    <location>
        <begin position="1177"/>
        <end position="1186"/>
    </location>
</feature>
<keyword evidence="1" id="KW-0436">Ligase</keyword>
<feature type="region of interest" description="Disordered" evidence="5">
    <location>
        <begin position="1220"/>
        <end position="1251"/>
    </location>
</feature>
<evidence type="ECO:0000259" key="6">
    <source>
        <dbReference type="PROSITE" id="PS50975"/>
    </source>
</evidence>
<dbReference type="GO" id="GO:0000226">
    <property type="term" value="P:microtubule cytoskeleton organization"/>
    <property type="evidence" value="ECO:0007669"/>
    <property type="project" value="TreeGrafter"/>
</dbReference>
<feature type="compositionally biased region" description="Basic and acidic residues" evidence="5">
    <location>
        <begin position="724"/>
        <end position="741"/>
    </location>
</feature>
<feature type="region of interest" description="Disordered" evidence="5">
    <location>
        <begin position="1053"/>
        <end position="1107"/>
    </location>
</feature>
<accession>A0A078ASK1</accession>
<keyword evidence="2 4" id="KW-0547">Nucleotide-binding</keyword>
<feature type="compositionally biased region" description="Polar residues" evidence="5">
    <location>
        <begin position="76"/>
        <end position="89"/>
    </location>
</feature>
<evidence type="ECO:0000256" key="2">
    <source>
        <dbReference type="ARBA" id="ARBA00022741"/>
    </source>
</evidence>
<evidence type="ECO:0000256" key="4">
    <source>
        <dbReference type="PROSITE-ProRule" id="PRU00409"/>
    </source>
</evidence>
<feature type="compositionally biased region" description="Polar residues" evidence="5">
    <location>
        <begin position="663"/>
        <end position="681"/>
    </location>
</feature>
<dbReference type="PANTHER" id="PTHR12241">
    <property type="entry name" value="TUBULIN POLYGLUTAMYLASE"/>
    <property type="match status" value="1"/>
</dbReference>
<evidence type="ECO:0000313" key="7">
    <source>
        <dbReference type="EMBL" id="CDW83858.1"/>
    </source>
</evidence>
<keyword evidence="8" id="KW-1185">Reference proteome</keyword>
<dbReference type="PANTHER" id="PTHR12241:SF147">
    <property type="entry name" value="TUBULIN POLYGLUTAMYLASE TTLL7"/>
    <property type="match status" value="1"/>
</dbReference>
<dbReference type="SUPFAM" id="SSF56059">
    <property type="entry name" value="Glutathione synthetase ATP-binding domain-like"/>
    <property type="match status" value="1"/>
</dbReference>
<feature type="compositionally biased region" description="Low complexity" evidence="5">
    <location>
        <begin position="1282"/>
        <end position="1304"/>
    </location>
</feature>
<dbReference type="EMBL" id="CCKQ01012247">
    <property type="protein sequence ID" value="CDW83858.1"/>
    <property type="molecule type" value="Genomic_DNA"/>
</dbReference>
<name>A0A078ASK1_STYLE</name>
<feature type="compositionally biased region" description="Low complexity" evidence="5">
    <location>
        <begin position="764"/>
        <end position="774"/>
    </location>
</feature>
<feature type="region of interest" description="Disordered" evidence="5">
    <location>
        <begin position="762"/>
        <end position="786"/>
    </location>
</feature>
<feature type="compositionally biased region" description="Low complexity" evidence="5">
    <location>
        <begin position="1053"/>
        <end position="1103"/>
    </location>
</feature>
<keyword evidence="3 4" id="KW-0067">ATP-binding</keyword>
<feature type="region of interest" description="Disordered" evidence="5">
    <location>
        <begin position="1012"/>
        <end position="1035"/>
    </location>
</feature>
<dbReference type="InterPro" id="IPR011761">
    <property type="entry name" value="ATP-grasp"/>
</dbReference>
<evidence type="ECO:0000256" key="5">
    <source>
        <dbReference type="SAM" id="MobiDB-lite"/>
    </source>
</evidence>
<sequence>MNQENLQTIDNSNTRLEVIEKLGHSPKKQSLTSNFDDQDGNVKIDIDNLQRDQIDLKQISNAFNITQQSKDPKTDTAYSNSNETLTSQAGDLAEKKLKRKKKPKEDQKQALKTLEAKQPPAEIKPPRITFNAFSKSISYLQNDALDTQYQIIKDIAKKDFGWRVTSQRDPWQNGVDWDVQWTDLAPPLDKFPKIKPYQKINHFPGMFNIARKNYLARNLKKMKRQFAKDYKFFPKTWLLPYEMNELKNIQQNYQKKGVKMNFIVKPECMSQGKGIFITRKVEQIDPNEHLVVQKYMRNPYLIDGFKFDLRIYVLVTNVQPLRIFMHREGLARFASEKYKLKAFNNPFIHLTNYAINKDNENFTADERGETGHKRSLAAIFNKLESDGLNVPEIKQQITSQPGDIYNNMCFEILGFDIILDHKGRPQLLEVNHAPSFNDDTQLDKQVKRNLLTDTFRLLNITISEKIKLLELLKQVSESRIIGAKHGSKQLQSIQRHDVYLEKLRERDEYELQNLGGYDVLFPPMIDNKVVDQDKLNYYKQFSDHAKKFMMDFKVSKQQLQQEADEKDNMANQKKFRKLPTTKIPAEEVKKPFPKIVNNENQNRMTLLQQQIKHHQLKSDIILSPQNQSFNQESQDNPQVPNAQDVMDQEVRQSQIRRQHRKSNQSVIRNEQLRQTPQQLRSSIDHNIMESPELVYYNSEQKRSQMDDLREETRSRSASPMNRKSLIEKEKHKGQPKVHESLNKLDYDKLDQSFDKGSISRFQMKKSSVSTSGKKPSSEIRDNFPQQNLTLDYQNSYGIRDQVKIDARGGGVIQHSELRIGAGLTANINELMLTKAGKILAQQLSQHHTLLPQLSITQLSKEQGINQVYERHNRYMNVRQMKKRNELRDSYERIRNSEIHNKYDQQHQFHNDLNTVNQPITQRILSKESSRNQKYRNSNLGVASTGRPQIQSYNHYEFPILDKQGALLSNELNHQVRNALRHRKSPMKDISFPVNPSSQNLKFQHIVQNNASNQGNQQQNQQQQKQQQPQPNNSQSYQLTHQLSNIAAQKNTTQPLQTLQTAQSSNQQQQLSPQQIYQQASSTQQSQTQLNSQPSLQPQFFSPQKHQIHQRLLEGSFGNNDNNMVINGIFGQRQRSQLFIGQKISAHAQVLNQHFQVQQNQASQQTQPQNQQKKRNSHQTQSNQNGNITFQQLQMNTDSIISKNKMNNPKFQQIIVLGNKSKNNSNQNSAIQTANNTNNNHNSSSHNNNGTSQTNFAALEAHMNSKVSLNDNIHEGISLRKQNTNNNNIANVSNYNSNSSNNNNMNIKNEQYQKELFNRLHSDGQQSQGNNGIPNSNNSSVVYSSLNSVINKLERRNNNVMNRLLPQIDKILDTKSQQRQKAMVQIVNNLHSQQQQQHQIQLQIQRHQQI</sequence>
<dbReference type="GO" id="GO:0005524">
    <property type="term" value="F:ATP binding"/>
    <property type="evidence" value="ECO:0007669"/>
    <property type="project" value="UniProtKB-UniRule"/>
</dbReference>
<dbReference type="PROSITE" id="PS50975">
    <property type="entry name" value="ATP_GRASP"/>
    <property type="match status" value="1"/>
</dbReference>
<dbReference type="GO" id="GO:0036064">
    <property type="term" value="C:ciliary basal body"/>
    <property type="evidence" value="ECO:0007669"/>
    <property type="project" value="TreeGrafter"/>
</dbReference>
<feature type="region of interest" description="Disordered" evidence="5">
    <location>
        <begin position="68"/>
        <end position="121"/>
    </location>
</feature>